<name>A0ABR9AN06_9BACT</name>
<organism evidence="1 2">
    <name type="scientific">Echinicola arenosa</name>
    <dbReference type="NCBI Taxonomy" id="2774144"/>
    <lineage>
        <taxon>Bacteria</taxon>
        <taxon>Pseudomonadati</taxon>
        <taxon>Bacteroidota</taxon>
        <taxon>Cytophagia</taxon>
        <taxon>Cytophagales</taxon>
        <taxon>Cyclobacteriaceae</taxon>
        <taxon>Echinicola</taxon>
    </lineage>
</organism>
<dbReference type="InterPro" id="IPR026350">
    <property type="entry name" value="GxxExxY"/>
</dbReference>
<dbReference type="Pfam" id="PF13366">
    <property type="entry name" value="PDDEXK_3"/>
    <property type="match status" value="1"/>
</dbReference>
<dbReference type="EMBL" id="JACYTQ010000004">
    <property type="protein sequence ID" value="MBD8489722.1"/>
    <property type="molecule type" value="Genomic_DNA"/>
</dbReference>
<dbReference type="RefSeq" id="WP_192010608.1">
    <property type="nucleotide sequence ID" value="NZ_JACYTQ010000004.1"/>
</dbReference>
<keyword evidence="2" id="KW-1185">Reference proteome</keyword>
<gene>
    <name evidence="1" type="ORF">IFO69_13275</name>
</gene>
<evidence type="ECO:0000313" key="1">
    <source>
        <dbReference type="EMBL" id="MBD8489722.1"/>
    </source>
</evidence>
<dbReference type="Proteomes" id="UP000647133">
    <property type="component" value="Unassembled WGS sequence"/>
</dbReference>
<sequence length="46" mass="5149">MRTTQKAIDELTYKIIGCAIEVHKQIGPGLLESVYSLFKANLKNGR</sequence>
<accession>A0ABR9AN06</accession>
<comment type="caution">
    <text evidence="1">The sequence shown here is derived from an EMBL/GenBank/DDBJ whole genome shotgun (WGS) entry which is preliminary data.</text>
</comment>
<protein>
    <recommendedName>
        <fullName evidence="3">GxxExxY protein</fullName>
    </recommendedName>
</protein>
<reference evidence="1 2" key="1">
    <citation type="submission" date="2020-09" db="EMBL/GenBank/DDBJ databases">
        <title>Echinicola sp. CAU 1574 isolated from sand of Sido Beach.</title>
        <authorList>
            <person name="Kim W."/>
        </authorList>
    </citation>
    <scope>NUCLEOTIDE SEQUENCE [LARGE SCALE GENOMIC DNA]</scope>
    <source>
        <strain evidence="1 2">CAU 1574</strain>
    </source>
</reference>
<evidence type="ECO:0008006" key="3">
    <source>
        <dbReference type="Google" id="ProtNLM"/>
    </source>
</evidence>
<proteinExistence type="predicted"/>
<evidence type="ECO:0000313" key="2">
    <source>
        <dbReference type="Proteomes" id="UP000647133"/>
    </source>
</evidence>